<dbReference type="PANTHER" id="PTHR48086">
    <property type="entry name" value="SODIUM/PROLINE SYMPORTER-RELATED"/>
    <property type="match status" value="1"/>
</dbReference>
<feature type="transmembrane region" description="Helical" evidence="14">
    <location>
        <begin position="422"/>
        <end position="443"/>
    </location>
</feature>
<comment type="caution">
    <text evidence="15">The sequence shown here is derived from an EMBL/GenBank/DDBJ whole genome shotgun (WGS) entry which is preliminary data.</text>
</comment>
<evidence type="ECO:0000313" key="15">
    <source>
        <dbReference type="EMBL" id="GAA4282679.1"/>
    </source>
</evidence>
<feature type="transmembrane region" description="Helical" evidence="14">
    <location>
        <begin position="477"/>
        <end position="497"/>
    </location>
</feature>
<proteinExistence type="inferred from homology"/>
<sequence>MEELHQLSAPVTVALIVIFFGGSLYISSRISRKEENADGYMTGGGRIGFGIAAASMTATWIWASSMYASATSGYTYGISGPIHYGLWGALMILLIYPFGRRIRAVAPRAHTIAEVMYARHGRSSQLMLAGSNVLGSVISLTSNLIAGGALVAMLSPFTFTQGIVTIAAGVLLYTLWSGFRASVMTDFAQVCAMLGAVVVIVPVVFFAAGGPQVFVTGAANVTPEQANFFSSEAFLHQGAPYIAAVLAYAIGNQTIAQRLFAVREDLIKKTFITATIGYGATIIGIGMLGVVALYAGIEPMGGDVNNLIPQMAATYLPGALVAVFFIMIIGSMSSTADSDLTALSAIMMADVYGQNVAGKAKADPRKMVWIGRITMIVATAIALYFASGQMNILDMLVFVGALWGTLVFPVIASFYWKKVSNLAFTASVLAAMACFLPVRFELIPMTGPVGFVVDLLSVVGIGVVLGLMAFGFFGLRAAVVVGGVAAVVSAPFVIGFLHDYNVLSASLVAYAVSALVCTILSVRSNVDFDFSLIARRTGDFDEREEEVAIVAEAEAAALGVEGPADLGRKR</sequence>
<evidence type="ECO:0000256" key="3">
    <source>
        <dbReference type="ARBA" id="ARBA00022448"/>
    </source>
</evidence>
<dbReference type="PANTHER" id="PTHR48086:SF3">
    <property type="entry name" value="SODIUM_PROLINE SYMPORTER"/>
    <property type="match status" value="1"/>
</dbReference>
<keyword evidence="8" id="KW-0915">Sodium</keyword>
<keyword evidence="11" id="KW-0739">Sodium transport</keyword>
<dbReference type="Proteomes" id="UP001501586">
    <property type="component" value="Unassembled WGS sequence"/>
</dbReference>
<keyword evidence="4" id="KW-1003">Cell membrane</keyword>
<feature type="transmembrane region" description="Helical" evidence="14">
    <location>
        <begin position="47"/>
        <end position="70"/>
    </location>
</feature>
<accession>A0ABP8EFI8</accession>
<dbReference type="RefSeq" id="WP_236865165.1">
    <property type="nucleotide sequence ID" value="NZ_BAABAZ010000003.1"/>
</dbReference>
<keyword evidence="10 14" id="KW-0472">Membrane</keyword>
<feature type="transmembrane region" description="Helical" evidence="14">
    <location>
        <begin position="392"/>
        <end position="415"/>
    </location>
</feature>
<keyword evidence="5 14" id="KW-0812">Transmembrane</keyword>
<evidence type="ECO:0000256" key="11">
    <source>
        <dbReference type="ARBA" id="ARBA00023201"/>
    </source>
</evidence>
<evidence type="ECO:0000256" key="9">
    <source>
        <dbReference type="ARBA" id="ARBA00023065"/>
    </source>
</evidence>
<evidence type="ECO:0000256" key="8">
    <source>
        <dbReference type="ARBA" id="ARBA00023053"/>
    </source>
</evidence>
<keyword evidence="3" id="KW-0813">Transport</keyword>
<dbReference type="InterPro" id="IPR038377">
    <property type="entry name" value="Na/Glc_symporter_sf"/>
</dbReference>
<keyword evidence="6" id="KW-0769">Symport</keyword>
<dbReference type="Pfam" id="PF00474">
    <property type="entry name" value="SSF"/>
    <property type="match status" value="1"/>
</dbReference>
<evidence type="ECO:0000256" key="1">
    <source>
        <dbReference type="ARBA" id="ARBA00004651"/>
    </source>
</evidence>
<evidence type="ECO:0000256" key="7">
    <source>
        <dbReference type="ARBA" id="ARBA00022989"/>
    </source>
</evidence>
<feature type="transmembrane region" description="Helical" evidence="14">
    <location>
        <begin position="449"/>
        <end position="470"/>
    </location>
</feature>
<dbReference type="InterPro" id="IPR001734">
    <property type="entry name" value="Na/solute_symporter"/>
</dbReference>
<evidence type="ECO:0000256" key="13">
    <source>
        <dbReference type="RuleBase" id="RU362091"/>
    </source>
</evidence>
<feature type="transmembrane region" description="Helical" evidence="14">
    <location>
        <begin position="82"/>
        <end position="99"/>
    </location>
</feature>
<comment type="subcellular location">
    <subcellularLocation>
        <location evidence="1">Cell membrane</location>
        <topology evidence="1">Multi-pass membrane protein</topology>
    </subcellularLocation>
</comment>
<feature type="transmembrane region" description="Helical" evidence="14">
    <location>
        <begin position="6"/>
        <end position="26"/>
    </location>
</feature>
<organism evidence="15 16">
    <name type="scientific">Brevibacterium daeguense</name>
    <dbReference type="NCBI Taxonomy" id="909936"/>
    <lineage>
        <taxon>Bacteria</taxon>
        <taxon>Bacillati</taxon>
        <taxon>Actinomycetota</taxon>
        <taxon>Actinomycetes</taxon>
        <taxon>Micrococcales</taxon>
        <taxon>Brevibacteriaceae</taxon>
        <taxon>Brevibacterium</taxon>
    </lineage>
</organism>
<evidence type="ECO:0000313" key="16">
    <source>
        <dbReference type="Proteomes" id="UP001501586"/>
    </source>
</evidence>
<feature type="transmembrane region" description="Helical" evidence="14">
    <location>
        <begin position="157"/>
        <end position="175"/>
    </location>
</feature>
<evidence type="ECO:0000256" key="6">
    <source>
        <dbReference type="ARBA" id="ARBA00022847"/>
    </source>
</evidence>
<keyword evidence="7 14" id="KW-1133">Transmembrane helix</keyword>
<dbReference type="EMBL" id="BAABAZ010000003">
    <property type="protein sequence ID" value="GAA4282679.1"/>
    <property type="molecule type" value="Genomic_DNA"/>
</dbReference>
<feature type="transmembrane region" description="Helical" evidence="14">
    <location>
        <begin position="369"/>
        <end position="386"/>
    </location>
</feature>
<evidence type="ECO:0000256" key="10">
    <source>
        <dbReference type="ARBA" id="ARBA00023136"/>
    </source>
</evidence>
<dbReference type="PROSITE" id="PS50283">
    <property type="entry name" value="NA_SOLUT_SYMP_3"/>
    <property type="match status" value="1"/>
</dbReference>
<name>A0ABP8EFI8_9MICO</name>
<feature type="transmembrane region" description="Helical" evidence="14">
    <location>
        <begin position="307"/>
        <end position="329"/>
    </location>
</feature>
<evidence type="ECO:0000256" key="12">
    <source>
        <dbReference type="ARBA" id="ARBA00033708"/>
    </source>
</evidence>
<protein>
    <submittedName>
        <fullName evidence="15">Sodium:solute symporter family protein</fullName>
    </submittedName>
</protein>
<evidence type="ECO:0000256" key="14">
    <source>
        <dbReference type="SAM" id="Phobius"/>
    </source>
</evidence>
<feature type="transmembrane region" description="Helical" evidence="14">
    <location>
        <begin position="126"/>
        <end position="151"/>
    </location>
</feature>
<dbReference type="InterPro" id="IPR050277">
    <property type="entry name" value="Sodium:Solute_Symporter"/>
</dbReference>
<evidence type="ECO:0000256" key="2">
    <source>
        <dbReference type="ARBA" id="ARBA00006434"/>
    </source>
</evidence>
<reference evidence="16" key="1">
    <citation type="journal article" date="2019" name="Int. J. Syst. Evol. Microbiol.">
        <title>The Global Catalogue of Microorganisms (GCM) 10K type strain sequencing project: providing services to taxonomists for standard genome sequencing and annotation.</title>
        <authorList>
            <consortium name="The Broad Institute Genomics Platform"/>
            <consortium name="The Broad Institute Genome Sequencing Center for Infectious Disease"/>
            <person name="Wu L."/>
            <person name="Ma J."/>
        </authorList>
    </citation>
    <scope>NUCLEOTIDE SEQUENCE [LARGE SCALE GENOMIC DNA]</scope>
    <source>
        <strain evidence="16">JCM 17458</strain>
    </source>
</reference>
<gene>
    <name evidence="15" type="ORF">GCM10022261_02100</name>
</gene>
<dbReference type="CDD" id="cd11476">
    <property type="entry name" value="SLC5sbd_DUR3"/>
    <property type="match status" value="1"/>
</dbReference>
<dbReference type="Gene3D" id="1.20.1730.10">
    <property type="entry name" value="Sodium/glucose cotransporter"/>
    <property type="match status" value="1"/>
</dbReference>
<evidence type="ECO:0000256" key="4">
    <source>
        <dbReference type="ARBA" id="ARBA00022475"/>
    </source>
</evidence>
<comment type="catalytic activity">
    <reaction evidence="12">
        <text>L-proline(in) + Na(+)(in) = L-proline(out) + Na(+)(out)</text>
        <dbReference type="Rhea" id="RHEA:28967"/>
        <dbReference type="ChEBI" id="CHEBI:29101"/>
        <dbReference type="ChEBI" id="CHEBI:60039"/>
    </reaction>
</comment>
<feature type="transmembrane region" description="Helical" evidence="14">
    <location>
        <begin position="503"/>
        <end position="522"/>
    </location>
</feature>
<comment type="similarity">
    <text evidence="2 13">Belongs to the sodium:solute symporter (SSF) (TC 2.A.21) family.</text>
</comment>
<keyword evidence="16" id="KW-1185">Reference proteome</keyword>
<keyword evidence="9" id="KW-0406">Ion transport</keyword>
<feature type="transmembrane region" description="Helical" evidence="14">
    <location>
        <begin position="187"/>
        <end position="208"/>
    </location>
</feature>
<feature type="transmembrane region" description="Helical" evidence="14">
    <location>
        <begin position="271"/>
        <end position="295"/>
    </location>
</feature>
<evidence type="ECO:0000256" key="5">
    <source>
        <dbReference type="ARBA" id="ARBA00022692"/>
    </source>
</evidence>
<feature type="transmembrane region" description="Helical" evidence="14">
    <location>
        <begin position="228"/>
        <end position="250"/>
    </location>
</feature>